<feature type="domain" description="FPG-type" evidence="16">
    <location>
        <begin position="222"/>
        <end position="259"/>
    </location>
</feature>
<comment type="catalytic activity">
    <reaction evidence="14">
        <text>2'-deoxyribonucleotide-(2'-deoxyribose 5'-phosphate)-2'-deoxyribonucleotide-DNA = a 3'-end 2'-deoxyribonucleotide-(2,3-dehydro-2,3-deoxyribose 5'-phosphate)-DNA + a 5'-end 5'-phospho-2'-deoxyribonucleoside-DNA + H(+)</text>
        <dbReference type="Rhea" id="RHEA:66592"/>
        <dbReference type="Rhea" id="RHEA-COMP:13180"/>
        <dbReference type="Rhea" id="RHEA-COMP:16897"/>
        <dbReference type="Rhea" id="RHEA-COMP:17067"/>
        <dbReference type="ChEBI" id="CHEBI:15378"/>
        <dbReference type="ChEBI" id="CHEBI:136412"/>
        <dbReference type="ChEBI" id="CHEBI:157695"/>
        <dbReference type="ChEBI" id="CHEBI:167181"/>
        <dbReference type="EC" id="4.2.99.18"/>
    </reaction>
</comment>
<evidence type="ECO:0000256" key="12">
    <source>
        <dbReference type="ARBA" id="ARBA00023268"/>
    </source>
</evidence>
<dbReference type="InterPro" id="IPR000214">
    <property type="entry name" value="Znf_DNA_glyclase/AP_lyase"/>
</dbReference>
<dbReference type="PANTHER" id="PTHR22993">
    <property type="entry name" value="FORMAMIDOPYRIMIDINE-DNA GLYCOSYLASE"/>
    <property type="match status" value="1"/>
</dbReference>
<sequence length="263" mass="29499">MPELPDVETFRRVLARHAVDRPIRRVEVADPGVLRDVGTRRLRTVLRGRRFEQPRRHGKWLVAPTVDGPVLVLHFGMTGSLRWATDGEDRHRHDRVVLTFDEGELRYRDMRKLQGVRLVADEAALDRLLSGLGPDALDVSREEFVETVGGLRRTVKTALVDQELVAGLGNLLADEILWRARVHPRCSCARLGRRELGGLHTAMGAVLRQAVKDGRVPPRRNWLTGHRDDPDGTCPRCATPLHHGRVGGRGTVWCPHCQPAARG</sequence>
<keyword evidence="11 18" id="KW-0456">Lyase</keyword>
<dbReference type="PROSITE" id="PS51068">
    <property type="entry name" value="FPG_CAT"/>
    <property type="match status" value="1"/>
</dbReference>
<evidence type="ECO:0000256" key="5">
    <source>
        <dbReference type="ARBA" id="ARBA00022763"/>
    </source>
</evidence>
<evidence type="ECO:0000256" key="2">
    <source>
        <dbReference type="ARBA" id="ARBA00001947"/>
    </source>
</evidence>
<comment type="similarity">
    <text evidence="3">Belongs to the FPG family.</text>
</comment>
<keyword evidence="9" id="KW-0238">DNA-binding</keyword>
<evidence type="ECO:0000256" key="14">
    <source>
        <dbReference type="ARBA" id="ARBA00044632"/>
    </source>
</evidence>
<keyword evidence="12" id="KW-0511">Multifunctional enzyme</keyword>
<evidence type="ECO:0000256" key="7">
    <source>
        <dbReference type="ARBA" id="ARBA00022801"/>
    </source>
</evidence>
<dbReference type="SUPFAM" id="SSF81624">
    <property type="entry name" value="N-terminal domain of MutM-like DNA repair proteins"/>
    <property type="match status" value="1"/>
</dbReference>
<dbReference type="InterPro" id="IPR015886">
    <property type="entry name" value="H2TH_FPG"/>
</dbReference>
<dbReference type="Gene3D" id="1.10.8.50">
    <property type="match status" value="1"/>
</dbReference>
<dbReference type="AlphaFoldDB" id="A0A4V3FRC9"/>
<dbReference type="InterPro" id="IPR012319">
    <property type="entry name" value="FPG_cat"/>
</dbReference>
<feature type="domain" description="Formamidopyrimidine-DNA glycosylase catalytic" evidence="17">
    <location>
        <begin position="2"/>
        <end position="114"/>
    </location>
</feature>
<comment type="caution">
    <text evidence="18">The sequence shown here is derived from an EMBL/GenBank/DDBJ whole genome shotgun (WGS) entry which is preliminary data.</text>
</comment>
<evidence type="ECO:0000256" key="6">
    <source>
        <dbReference type="ARBA" id="ARBA00022771"/>
    </source>
</evidence>
<keyword evidence="19" id="KW-1185">Reference proteome</keyword>
<evidence type="ECO:0000259" key="16">
    <source>
        <dbReference type="PROSITE" id="PS51066"/>
    </source>
</evidence>
<evidence type="ECO:0000256" key="15">
    <source>
        <dbReference type="PROSITE-ProRule" id="PRU00391"/>
    </source>
</evidence>
<reference evidence="18 19" key="1">
    <citation type="submission" date="2019-03" db="EMBL/GenBank/DDBJ databases">
        <title>Genomic Encyclopedia of Archaeal and Bacterial Type Strains, Phase II (KMG-II): from individual species to whole genera.</title>
        <authorList>
            <person name="Goeker M."/>
        </authorList>
    </citation>
    <scope>NUCLEOTIDE SEQUENCE [LARGE SCALE GENOMIC DNA]</scope>
    <source>
        <strain evidence="18 19">DSM 45499</strain>
    </source>
</reference>
<dbReference type="GO" id="GO:0034039">
    <property type="term" value="F:8-oxo-7,8-dihydroguanine DNA N-glycosylase activity"/>
    <property type="evidence" value="ECO:0007669"/>
    <property type="project" value="TreeGrafter"/>
</dbReference>
<keyword evidence="5" id="KW-0227">DNA damage</keyword>
<evidence type="ECO:0000256" key="1">
    <source>
        <dbReference type="ARBA" id="ARBA00001668"/>
    </source>
</evidence>
<dbReference type="RefSeq" id="WP_133907007.1">
    <property type="nucleotide sequence ID" value="NZ_SOCP01000016.1"/>
</dbReference>
<dbReference type="SMART" id="SM00898">
    <property type="entry name" value="Fapy_DNA_glyco"/>
    <property type="match status" value="1"/>
</dbReference>
<keyword evidence="13" id="KW-0326">Glycosidase</keyword>
<evidence type="ECO:0000256" key="13">
    <source>
        <dbReference type="ARBA" id="ARBA00023295"/>
    </source>
</evidence>
<proteinExistence type="inferred from homology"/>
<dbReference type="EMBL" id="SOCP01000016">
    <property type="protein sequence ID" value="TDV43091.1"/>
    <property type="molecule type" value="Genomic_DNA"/>
</dbReference>
<dbReference type="InterPro" id="IPR010979">
    <property type="entry name" value="Ribosomal_uS13-like_H2TH"/>
</dbReference>
<dbReference type="Gene3D" id="3.20.190.10">
    <property type="entry name" value="MutM-like, N-terminal"/>
    <property type="match status" value="1"/>
</dbReference>
<organism evidence="18 19">
    <name type="scientific">Actinophytocola oryzae</name>
    <dbReference type="NCBI Taxonomy" id="502181"/>
    <lineage>
        <taxon>Bacteria</taxon>
        <taxon>Bacillati</taxon>
        <taxon>Actinomycetota</taxon>
        <taxon>Actinomycetes</taxon>
        <taxon>Pseudonocardiales</taxon>
        <taxon>Pseudonocardiaceae</taxon>
    </lineage>
</organism>
<dbReference type="OrthoDB" id="9800855at2"/>
<dbReference type="Pfam" id="PF06827">
    <property type="entry name" value="zf-FPG_IleRS"/>
    <property type="match status" value="1"/>
</dbReference>
<keyword evidence="4" id="KW-0479">Metal-binding</keyword>
<dbReference type="PANTHER" id="PTHR22993:SF9">
    <property type="entry name" value="FORMAMIDOPYRIMIDINE-DNA GLYCOSYLASE"/>
    <property type="match status" value="1"/>
</dbReference>
<keyword evidence="8" id="KW-0862">Zinc</keyword>
<dbReference type="Proteomes" id="UP000294927">
    <property type="component" value="Unassembled WGS sequence"/>
</dbReference>
<accession>A0A4V3FRC9</accession>
<evidence type="ECO:0000256" key="10">
    <source>
        <dbReference type="ARBA" id="ARBA00023204"/>
    </source>
</evidence>
<dbReference type="InterPro" id="IPR015887">
    <property type="entry name" value="DNA_glyclase_Znf_dom_DNA_BS"/>
</dbReference>
<dbReference type="SUPFAM" id="SSF46946">
    <property type="entry name" value="S13-like H2TH domain"/>
    <property type="match status" value="1"/>
</dbReference>
<dbReference type="InterPro" id="IPR035937">
    <property type="entry name" value="FPG_N"/>
</dbReference>
<protein>
    <submittedName>
        <fullName evidence="18">DNA-(Apurinic or apyrimidinic site) lyase /formamidopyrimidine-DNA glycosylase</fullName>
    </submittedName>
</protein>
<dbReference type="PROSITE" id="PS51066">
    <property type="entry name" value="ZF_FPG_2"/>
    <property type="match status" value="1"/>
</dbReference>
<keyword evidence="10" id="KW-0234">DNA repair</keyword>
<evidence type="ECO:0000313" key="18">
    <source>
        <dbReference type="EMBL" id="TDV43091.1"/>
    </source>
</evidence>
<comment type="cofactor">
    <cofactor evidence="2">
        <name>Zn(2+)</name>
        <dbReference type="ChEBI" id="CHEBI:29105"/>
    </cofactor>
</comment>
<evidence type="ECO:0000256" key="3">
    <source>
        <dbReference type="ARBA" id="ARBA00009409"/>
    </source>
</evidence>
<dbReference type="SUPFAM" id="SSF57716">
    <property type="entry name" value="Glucocorticoid receptor-like (DNA-binding domain)"/>
    <property type="match status" value="1"/>
</dbReference>
<evidence type="ECO:0000259" key="17">
    <source>
        <dbReference type="PROSITE" id="PS51068"/>
    </source>
</evidence>
<dbReference type="PROSITE" id="PS01242">
    <property type="entry name" value="ZF_FPG_1"/>
    <property type="match status" value="1"/>
</dbReference>
<keyword evidence="6 15" id="KW-0863">Zinc-finger</keyword>
<evidence type="ECO:0000256" key="11">
    <source>
        <dbReference type="ARBA" id="ARBA00023239"/>
    </source>
</evidence>
<evidence type="ECO:0000256" key="4">
    <source>
        <dbReference type="ARBA" id="ARBA00022723"/>
    </source>
</evidence>
<dbReference type="InterPro" id="IPR010663">
    <property type="entry name" value="Znf_FPG/IleRS"/>
</dbReference>
<dbReference type="GO" id="GO:0003684">
    <property type="term" value="F:damaged DNA binding"/>
    <property type="evidence" value="ECO:0007669"/>
    <property type="project" value="InterPro"/>
</dbReference>
<evidence type="ECO:0000313" key="19">
    <source>
        <dbReference type="Proteomes" id="UP000294927"/>
    </source>
</evidence>
<dbReference type="CDD" id="cd08966">
    <property type="entry name" value="EcFpg-like_N"/>
    <property type="match status" value="1"/>
</dbReference>
<dbReference type="Pfam" id="PF01149">
    <property type="entry name" value="Fapy_DNA_glyco"/>
    <property type="match status" value="1"/>
</dbReference>
<dbReference type="GO" id="GO:0006284">
    <property type="term" value="P:base-excision repair"/>
    <property type="evidence" value="ECO:0007669"/>
    <property type="project" value="InterPro"/>
</dbReference>
<evidence type="ECO:0000256" key="8">
    <source>
        <dbReference type="ARBA" id="ARBA00022833"/>
    </source>
</evidence>
<dbReference type="GO" id="GO:0008270">
    <property type="term" value="F:zinc ion binding"/>
    <property type="evidence" value="ECO:0007669"/>
    <property type="project" value="UniProtKB-KW"/>
</dbReference>
<dbReference type="Pfam" id="PF06831">
    <property type="entry name" value="H2TH"/>
    <property type="match status" value="1"/>
</dbReference>
<comment type="catalytic activity">
    <reaction evidence="1">
        <text>Hydrolysis of DNA containing ring-opened 7-methylguanine residues, releasing 2,6-diamino-4-hydroxy-5-(N-methyl)formamidopyrimidine.</text>
        <dbReference type="EC" id="3.2.2.23"/>
    </reaction>
</comment>
<evidence type="ECO:0000256" key="9">
    <source>
        <dbReference type="ARBA" id="ARBA00023125"/>
    </source>
</evidence>
<name>A0A4V3FRC9_9PSEU</name>
<dbReference type="GO" id="GO:0140078">
    <property type="term" value="F:class I DNA-(apurinic or apyrimidinic site) endonuclease activity"/>
    <property type="evidence" value="ECO:0007669"/>
    <property type="project" value="UniProtKB-EC"/>
</dbReference>
<gene>
    <name evidence="18" type="ORF">CLV71_11625</name>
</gene>
<dbReference type="SMART" id="SM01232">
    <property type="entry name" value="H2TH"/>
    <property type="match status" value="1"/>
</dbReference>
<keyword evidence="7" id="KW-0378">Hydrolase</keyword>